<organism evidence="2">
    <name type="scientific">marine metagenome</name>
    <dbReference type="NCBI Taxonomy" id="408172"/>
    <lineage>
        <taxon>unclassified sequences</taxon>
        <taxon>metagenomes</taxon>
        <taxon>ecological metagenomes</taxon>
    </lineage>
</organism>
<dbReference type="EMBL" id="UINC01172245">
    <property type="protein sequence ID" value="SVD77223.1"/>
    <property type="molecule type" value="Genomic_DNA"/>
</dbReference>
<feature type="non-terminal residue" evidence="2">
    <location>
        <position position="1"/>
    </location>
</feature>
<protein>
    <submittedName>
        <fullName evidence="2">Uncharacterized protein</fullName>
    </submittedName>
</protein>
<sequence length="23" mass="3071">GEYRQRLRCRFRRQPNQRPRQRL</sequence>
<name>A0A382Y1U9_9ZZZZ</name>
<evidence type="ECO:0000313" key="2">
    <source>
        <dbReference type="EMBL" id="SVD77223.1"/>
    </source>
</evidence>
<dbReference type="AlphaFoldDB" id="A0A382Y1U9"/>
<gene>
    <name evidence="2" type="ORF">METZ01_LOCUS430077</name>
</gene>
<evidence type="ECO:0000256" key="1">
    <source>
        <dbReference type="SAM" id="MobiDB-lite"/>
    </source>
</evidence>
<feature type="non-terminal residue" evidence="2">
    <location>
        <position position="23"/>
    </location>
</feature>
<reference evidence="2" key="1">
    <citation type="submission" date="2018-05" db="EMBL/GenBank/DDBJ databases">
        <authorList>
            <person name="Lanie J.A."/>
            <person name="Ng W.-L."/>
            <person name="Kazmierczak K.M."/>
            <person name="Andrzejewski T.M."/>
            <person name="Davidsen T.M."/>
            <person name="Wayne K.J."/>
            <person name="Tettelin H."/>
            <person name="Glass J.I."/>
            <person name="Rusch D."/>
            <person name="Podicherti R."/>
            <person name="Tsui H.-C.T."/>
            <person name="Winkler M.E."/>
        </authorList>
    </citation>
    <scope>NUCLEOTIDE SEQUENCE</scope>
</reference>
<accession>A0A382Y1U9</accession>
<feature type="region of interest" description="Disordered" evidence="1">
    <location>
        <begin position="1"/>
        <end position="23"/>
    </location>
</feature>
<proteinExistence type="predicted"/>